<evidence type="ECO:0000256" key="2">
    <source>
        <dbReference type="ARBA" id="ARBA00009773"/>
    </source>
</evidence>
<dbReference type="PANTHER" id="PTHR21716">
    <property type="entry name" value="TRANSMEMBRANE PROTEIN"/>
    <property type="match status" value="1"/>
</dbReference>
<dbReference type="Proteomes" id="UP000295221">
    <property type="component" value="Unassembled WGS sequence"/>
</dbReference>
<dbReference type="GO" id="GO:0005886">
    <property type="term" value="C:plasma membrane"/>
    <property type="evidence" value="ECO:0007669"/>
    <property type="project" value="UniProtKB-SubCell"/>
</dbReference>
<proteinExistence type="inferred from homology"/>
<name>A0A4R2GP01_9BACT</name>
<evidence type="ECO:0000256" key="5">
    <source>
        <dbReference type="ARBA" id="ARBA00022692"/>
    </source>
</evidence>
<evidence type="ECO:0000256" key="6">
    <source>
        <dbReference type="ARBA" id="ARBA00022989"/>
    </source>
</evidence>
<evidence type="ECO:0000256" key="4">
    <source>
        <dbReference type="ARBA" id="ARBA00022475"/>
    </source>
</evidence>
<keyword evidence="7 8" id="KW-0472">Membrane</keyword>
<dbReference type="InterPro" id="IPR002549">
    <property type="entry name" value="AI-2E-like"/>
</dbReference>
<dbReference type="OrthoDB" id="9793390at2"/>
<dbReference type="RefSeq" id="WP_132432077.1">
    <property type="nucleotide sequence ID" value="NZ_SLWK01000001.1"/>
</dbReference>
<feature type="transmembrane region" description="Helical" evidence="8">
    <location>
        <begin position="143"/>
        <end position="163"/>
    </location>
</feature>
<dbReference type="AlphaFoldDB" id="A0A4R2GP01"/>
<feature type="transmembrane region" description="Helical" evidence="8">
    <location>
        <begin position="263"/>
        <end position="281"/>
    </location>
</feature>
<evidence type="ECO:0000256" key="3">
    <source>
        <dbReference type="ARBA" id="ARBA00022448"/>
    </source>
</evidence>
<sequence>MNQLKKTNRILIFFLLIVVFLYLGAPFLIPFIFGIFFAFLMVPLCKFLEKIKLNRTIAALLSTLVVFIIFGGILFLFITQINLFVSDMPSMEDKVMSLIKSGQNRIEAITNISLSQQDEILEERSGQIIEKIEPFVTNFFGNVLSTVFSFFLVLIYLFLLLLYRKKIFDFLMMYVSQEQESSTKETLSKISHVAFHYLWGRAKVMILLGIMFFITFILFGLPYALLFTLFGAVITIIPYFGPLLSGLLPILFSFIYFDSLQKILIFSSIVIVIQLIESYVLEPLILGKEVEINPLVIIVTIVVGGIIWGLAGMILFVPIIAMVKIISLNQSKLRPIGFLLGQRDKDEFKK</sequence>
<keyword evidence="10" id="KW-1185">Reference proteome</keyword>
<evidence type="ECO:0000256" key="8">
    <source>
        <dbReference type="SAM" id="Phobius"/>
    </source>
</evidence>
<dbReference type="Pfam" id="PF01594">
    <property type="entry name" value="AI-2E_transport"/>
    <property type="match status" value="1"/>
</dbReference>
<keyword evidence="5 8" id="KW-0812">Transmembrane</keyword>
<keyword evidence="3" id="KW-0813">Transport</keyword>
<evidence type="ECO:0000256" key="7">
    <source>
        <dbReference type="ARBA" id="ARBA00023136"/>
    </source>
</evidence>
<gene>
    <name evidence="9" type="ORF">EV194_101699</name>
</gene>
<feature type="transmembrane region" description="Helical" evidence="8">
    <location>
        <begin position="236"/>
        <end position="256"/>
    </location>
</feature>
<organism evidence="9 10">
    <name type="scientific">Natronoflexus pectinivorans</name>
    <dbReference type="NCBI Taxonomy" id="682526"/>
    <lineage>
        <taxon>Bacteria</taxon>
        <taxon>Pseudomonadati</taxon>
        <taxon>Bacteroidota</taxon>
        <taxon>Bacteroidia</taxon>
        <taxon>Marinilabiliales</taxon>
        <taxon>Marinilabiliaceae</taxon>
        <taxon>Natronoflexus</taxon>
    </lineage>
</organism>
<reference evidence="9 10" key="1">
    <citation type="submission" date="2019-03" db="EMBL/GenBank/DDBJ databases">
        <title>Genomic Encyclopedia of Type Strains, Phase IV (KMG-IV): sequencing the most valuable type-strain genomes for metagenomic binning, comparative biology and taxonomic classification.</title>
        <authorList>
            <person name="Goeker M."/>
        </authorList>
    </citation>
    <scope>NUCLEOTIDE SEQUENCE [LARGE SCALE GENOMIC DNA]</scope>
    <source>
        <strain evidence="9 10">DSM 24179</strain>
    </source>
</reference>
<keyword evidence="4" id="KW-1003">Cell membrane</keyword>
<evidence type="ECO:0000313" key="10">
    <source>
        <dbReference type="Proteomes" id="UP000295221"/>
    </source>
</evidence>
<feature type="transmembrane region" description="Helical" evidence="8">
    <location>
        <begin position="57"/>
        <end position="81"/>
    </location>
</feature>
<comment type="similarity">
    <text evidence="2">Belongs to the autoinducer-2 exporter (AI-2E) (TC 2.A.86) family.</text>
</comment>
<protein>
    <submittedName>
        <fullName evidence="9">Putative PurR-regulated permease PerM</fullName>
    </submittedName>
</protein>
<comment type="subcellular location">
    <subcellularLocation>
        <location evidence="1">Cell membrane</location>
        <topology evidence="1">Multi-pass membrane protein</topology>
    </subcellularLocation>
</comment>
<evidence type="ECO:0000256" key="1">
    <source>
        <dbReference type="ARBA" id="ARBA00004651"/>
    </source>
</evidence>
<dbReference type="PANTHER" id="PTHR21716:SF53">
    <property type="entry name" value="PERMEASE PERM-RELATED"/>
    <property type="match status" value="1"/>
</dbReference>
<accession>A0A4R2GP01</accession>
<comment type="caution">
    <text evidence="9">The sequence shown here is derived from an EMBL/GenBank/DDBJ whole genome shotgun (WGS) entry which is preliminary data.</text>
</comment>
<keyword evidence="6 8" id="KW-1133">Transmembrane helix</keyword>
<evidence type="ECO:0000313" key="9">
    <source>
        <dbReference type="EMBL" id="TCO11065.1"/>
    </source>
</evidence>
<dbReference type="EMBL" id="SLWK01000001">
    <property type="protein sequence ID" value="TCO11065.1"/>
    <property type="molecule type" value="Genomic_DNA"/>
</dbReference>
<feature type="transmembrane region" description="Helical" evidence="8">
    <location>
        <begin position="293"/>
        <end position="326"/>
    </location>
</feature>
<feature type="transmembrane region" description="Helical" evidence="8">
    <location>
        <begin position="204"/>
        <end position="230"/>
    </location>
</feature>
<feature type="transmembrane region" description="Helical" evidence="8">
    <location>
        <begin position="12"/>
        <end position="45"/>
    </location>
</feature>